<dbReference type="GO" id="GO:0003724">
    <property type="term" value="F:RNA helicase activity"/>
    <property type="evidence" value="ECO:0007669"/>
    <property type="project" value="UniProtKB-EC"/>
</dbReference>
<dbReference type="CDD" id="cd00268">
    <property type="entry name" value="DEADc"/>
    <property type="match status" value="1"/>
</dbReference>
<dbReference type="Gene3D" id="3.40.50.300">
    <property type="entry name" value="P-loop containing nucleotide triphosphate hydrolases"/>
    <property type="match status" value="2"/>
</dbReference>
<evidence type="ECO:0000259" key="8">
    <source>
        <dbReference type="PROSITE" id="PS51194"/>
    </source>
</evidence>
<dbReference type="OrthoDB" id="10256233at2759"/>
<dbReference type="SMART" id="SM00487">
    <property type="entry name" value="DEXDc"/>
    <property type="match status" value="1"/>
</dbReference>
<dbReference type="InterPro" id="IPR027417">
    <property type="entry name" value="P-loop_NTPase"/>
</dbReference>
<dbReference type="InterPro" id="IPR044742">
    <property type="entry name" value="DEAD/DEAH_RhlB"/>
</dbReference>
<evidence type="ECO:0000256" key="1">
    <source>
        <dbReference type="ARBA" id="ARBA00012552"/>
    </source>
</evidence>
<evidence type="ECO:0000256" key="6">
    <source>
        <dbReference type="PROSITE-ProRule" id="PRU00552"/>
    </source>
</evidence>
<dbReference type="PANTHER" id="PTHR47960">
    <property type="entry name" value="DEAD-BOX ATP-DEPENDENT RNA HELICASE 50"/>
    <property type="match status" value="1"/>
</dbReference>
<keyword evidence="3" id="KW-0378">Hydrolase</keyword>
<feature type="short sequence motif" description="Q motif" evidence="6">
    <location>
        <begin position="65"/>
        <end position="93"/>
    </location>
</feature>
<dbReference type="GO" id="GO:0003676">
    <property type="term" value="F:nucleic acid binding"/>
    <property type="evidence" value="ECO:0007669"/>
    <property type="project" value="InterPro"/>
</dbReference>
<evidence type="ECO:0000256" key="5">
    <source>
        <dbReference type="ARBA" id="ARBA00022840"/>
    </source>
</evidence>
<accession>T2M562</accession>
<organism evidence="10">
    <name type="scientific">Hydra vulgaris</name>
    <name type="common">Hydra</name>
    <name type="synonym">Hydra attenuata</name>
    <dbReference type="NCBI Taxonomy" id="6087"/>
    <lineage>
        <taxon>Eukaryota</taxon>
        <taxon>Metazoa</taxon>
        <taxon>Cnidaria</taxon>
        <taxon>Hydrozoa</taxon>
        <taxon>Hydroidolina</taxon>
        <taxon>Anthoathecata</taxon>
        <taxon>Aplanulata</taxon>
        <taxon>Hydridae</taxon>
        <taxon>Hydra</taxon>
    </lineage>
</organism>
<dbReference type="InterPro" id="IPR014001">
    <property type="entry name" value="Helicase_ATP-bd"/>
</dbReference>
<sequence length="473" mass="53400">MVIKKMKFTFKLMHMALQTTTNSVAKSQKTALKQVSKKNEKLLDRGSEVVIKAKNINVHHGNNQSTFSTLNLRSDLLDGLQNIHITQPTIIQMLGIPLVLQKKNVFCAAQTGSGKTLVYVTPIIQKLGNEVEAGFIGRLSRPRVLVLSPTRELASQILKVFKHFSHYCRFRSVGVIGQNQKKWAKDYVKGLVDVVVGTPSTILKWNQKGLLNFSDVRYVVFDEADTLMDDNFRNTTSEFLKLLDCESDSKNGTNIQFILTAATLPPKGVLGRYQEFIPDLQVCQSNLHKVLPHIKHSFMKTRQDQKSELLINKLTLFLSQSDKKCIIFCNTSKSCNWVSAKLDELKIDHTKLHGDMNPQIRLQSYKKFTDGKTRLMISTDIASRGLDSNDITLVVNFDCPFNATDYIHRSGRTGRAASCFSKNEEVLTFVTQNKEFLFAKKVQEAAKKNKCLEGIHSKKNSINESMPKLNGLK</sequence>
<feature type="domain" description="DEAD-box RNA helicase Q" evidence="9">
    <location>
        <begin position="65"/>
        <end position="93"/>
    </location>
</feature>
<dbReference type="InterPro" id="IPR011545">
    <property type="entry name" value="DEAD/DEAH_box_helicase_dom"/>
</dbReference>
<proteinExistence type="evidence at transcript level"/>
<keyword evidence="4 10" id="KW-0347">Helicase</keyword>
<dbReference type="InterPro" id="IPR014014">
    <property type="entry name" value="RNA_helicase_DEAD_Q_motif"/>
</dbReference>
<feature type="domain" description="Helicase ATP-binding" evidence="7">
    <location>
        <begin position="96"/>
        <end position="282"/>
    </location>
</feature>
<evidence type="ECO:0000259" key="9">
    <source>
        <dbReference type="PROSITE" id="PS51195"/>
    </source>
</evidence>
<dbReference type="KEGG" id="hmg:100205532"/>
<dbReference type="CDD" id="cd18787">
    <property type="entry name" value="SF2_C_DEAD"/>
    <property type="match status" value="1"/>
</dbReference>
<dbReference type="AlphaFoldDB" id="T2M562"/>
<evidence type="ECO:0000256" key="4">
    <source>
        <dbReference type="ARBA" id="ARBA00022806"/>
    </source>
</evidence>
<keyword evidence="2" id="KW-0547">Nucleotide-binding</keyword>
<dbReference type="OMA" id="NGDMLMK"/>
<dbReference type="InterPro" id="IPR001650">
    <property type="entry name" value="Helicase_C-like"/>
</dbReference>
<dbReference type="EC" id="3.6.4.13" evidence="1"/>
<dbReference type="PROSITE" id="PS51194">
    <property type="entry name" value="HELICASE_CTER"/>
    <property type="match status" value="1"/>
</dbReference>
<evidence type="ECO:0000259" key="7">
    <source>
        <dbReference type="PROSITE" id="PS51192"/>
    </source>
</evidence>
<feature type="domain" description="Helicase C-terminal" evidence="8">
    <location>
        <begin position="310"/>
        <end position="463"/>
    </location>
</feature>
<dbReference type="SMART" id="SM00490">
    <property type="entry name" value="HELICc"/>
    <property type="match status" value="1"/>
</dbReference>
<reference evidence="10" key="1">
    <citation type="journal article" date="2013" name="Genome Biol. Evol.">
        <title>Punctuated emergences of genetic and phenotypic innovations in eumetazoan, bilaterian, euteleostome, and hominidae ancestors.</title>
        <authorList>
            <person name="Wenger Y."/>
            <person name="Galliot B."/>
        </authorList>
    </citation>
    <scope>NUCLEOTIDE SEQUENCE</scope>
    <source>
        <tissue evidence="10">Whole animals</tissue>
    </source>
</reference>
<dbReference type="PROSITE" id="PS51192">
    <property type="entry name" value="HELICASE_ATP_BIND_1"/>
    <property type="match status" value="1"/>
</dbReference>
<protein>
    <recommendedName>
        <fullName evidence="1">RNA helicase</fullName>
        <ecNumber evidence="1">3.6.4.13</ecNumber>
    </recommendedName>
</protein>
<dbReference type="PROSITE" id="PS51195">
    <property type="entry name" value="Q_MOTIF"/>
    <property type="match status" value="1"/>
</dbReference>
<dbReference type="SUPFAM" id="SSF52540">
    <property type="entry name" value="P-loop containing nucleoside triphosphate hydrolases"/>
    <property type="match status" value="1"/>
</dbReference>
<dbReference type="Pfam" id="PF00271">
    <property type="entry name" value="Helicase_C"/>
    <property type="match status" value="1"/>
</dbReference>
<gene>
    <name evidence="10" type="primary">DDX28</name>
</gene>
<evidence type="ECO:0000256" key="2">
    <source>
        <dbReference type="ARBA" id="ARBA00022741"/>
    </source>
</evidence>
<evidence type="ECO:0000256" key="3">
    <source>
        <dbReference type="ARBA" id="ARBA00022801"/>
    </source>
</evidence>
<dbReference type="Pfam" id="PF00270">
    <property type="entry name" value="DEAD"/>
    <property type="match status" value="1"/>
</dbReference>
<name>T2M562_HYDVU</name>
<keyword evidence="5" id="KW-0067">ATP-binding</keyword>
<dbReference type="GO" id="GO:0005524">
    <property type="term" value="F:ATP binding"/>
    <property type="evidence" value="ECO:0007669"/>
    <property type="project" value="UniProtKB-KW"/>
</dbReference>
<dbReference type="EMBL" id="HAAD01000830">
    <property type="protein sequence ID" value="CDG67062.1"/>
    <property type="molecule type" value="mRNA"/>
</dbReference>
<evidence type="ECO:0000313" key="10">
    <source>
        <dbReference type="EMBL" id="CDG67062.1"/>
    </source>
</evidence>
<dbReference type="GO" id="GO:0016787">
    <property type="term" value="F:hydrolase activity"/>
    <property type="evidence" value="ECO:0007669"/>
    <property type="project" value="UniProtKB-KW"/>
</dbReference>